<proteinExistence type="predicted"/>
<evidence type="ECO:0000313" key="2">
    <source>
        <dbReference type="EMBL" id="CAG7725108.1"/>
    </source>
</evidence>
<dbReference type="AlphaFoldDB" id="A0A8J2JZ54"/>
<dbReference type="EMBL" id="CAJVCH010112330">
    <property type="protein sequence ID" value="CAG7724665.1"/>
    <property type="molecule type" value="Genomic_DNA"/>
</dbReference>
<reference evidence="1" key="1">
    <citation type="submission" date="2021-06" db="EMBL/GenBank/DDBJ databases">
        <authorList>
            <person name="Hodson N. C."/>
            <person name="Mongue J. A."/>
            <person name="Jaron S. K."/>
        </authorList>
    </citation>
    <scope>NUCLEOTIDE SEQUENCE</scope>
</reference>
<dbReference type="Proteomes" id="UP000708208">
    <property type="component" value="Unassembled WGS sequence"/>
</dbReference>
<gene>
    <name evidence="1" type="ORF">AFUS01_LOCUS13669</name>
    <name evidence="2" type="ORF">AFUS01_LOCUS14088</name>
</gene>
<feature type="non-terminal residue" evidence="1">
    <location>
        <position position="1"/>
    </location>
</feature>
<accession>A0A8J2JZ54</accession>
<protein>
    <submittedName>
        <fullName evidence="1">Uncharacterized protein</fullName>
    </submittedName>
</protein>
<dbReference type="OrthoDB" id="6500128at2759"/>
<name>A0A8J2JZ54_9HEXA</name>
<comment type="caution">
    <text evidence="1">The sequence shown here is derived from an EMBL/GenBank/DDBJ whole genome shotgun (WGS) entry which is preliminary data.</text>
</comment>
<keyword evidence="3" id="KW-1185">Reference proteome</keyword>
<feature type="non-terminal residue" evidence="1">
    <location>
        <position position="40"/>
    </location>
</feature>
<evidence type="ECO:0000313" key="1">
    <source>
        <dbReference type="EMBL" id="CAG7724665.1"/>
    </source>
</evidence>
<sequence length="40" mass="4564">MVSVERIKEYTVIPQEAAWCVPSQQPGTDWPQDGNITFKN</sequence>
<dbReference type="EMBL" id="CAJVCH010117596">
    <property type="protein sequence ID" value="CAG7725108.1"/>
    <property type="molecule type" value="Genomic_DNA"/>
</dbReference>
<organism evidence="1 3">
    <name type="scientific">Allacma fusca</name>
    <dbReference type="NCBI Taxonomy" id="39272"/>
    <lineage>
        <taxon>Eukaryota</taxon>
        <taxon>Metazoa</taxon>
        <taxon>Ecdysozoa</taxon>
        <taxon>Arthropoda</taxon>
        <taxon>Hexapoda</taxon>
        <taxon>Collembola</taxon>
        <taxon>Symphypleona</taxon>
        <taxon>Sminthuridae</taxon>
        <taxon>Allacma</taxon>
    </lineage>
</organism>
<evidence type="ECO:0000313" key="3">
    <source>
        <dbReference type="Proteomes" id="UP000708208"/>
    </source>
</evidence>